<dbReference type="AlphaFoldDB" id="A0A514CJ05"/>
<dbReference type="RefSeq" id="WP_141615038.1">
    <property type="nucleotide sequence ID" value="NZ_CP041253.1"/>
</dbReference>
<reference evidence="2 3" key="1">
    <citation type="submission" date="2019-06" db="EMBL/GenBank/DDBJ databases">
        <title>Echinicola alkalisoli sp. nov. isolated from saline soil.</title>
        <authorList>
            <person name="Sun J.-Q."/>
            <person name="Xu L."/>
        </authorList>
    </citation>
    <scope>NUCLEOTIDE SEQUENCE [LARGE SCALE GENOMIC DNA]</scope>
    <source>
        <strain evidence="2 3">LN3S3</strain>
    </source>
</reference>
<proteinExistence type="predicted"/>
<dbReference type="PANTHER" id="PTHR22916">
    <property type="entry name" value="GLYCOSYLTRANSFERASE"/>
    <property type="match status" value="1"/>
</dbReference>
<accession>A0A514CJ05</accession>
<sequence>MNRDAPLISILIPNYNKAPYIRETLDSVLNQTYQNWECIVVDDHSTDESWGILEEYSAKDNRFRIYRRPDHLAKGGNVCRNYAFELSKGEYINWFDSDDLMISYSLECRVSRIGDNDFVVLQGVFWDKKSDYGMIINKVTFEEVRETFLNLTPAWVTPSLLIKKEFLVVNNVKWNEELPFFQDVIYNFRIACLTRNFETYFNTIDWIWVDVLESVGKKGSQTVDPEVHLKFLVAIYYELFNFPDGLKRIILLRIHYLFKQGSQNGNKTGIIKIYCSFLKEKNLVTLTEYYFYSLHIFFGITGERYNSRLCKSIYYRLKKMIASQNRIKNSFLAEKVSIKEVT</sequence>
<keyword evidence="3" id="KW-1185">Reference proteome</keyword>
<dbReference type="GO" id="GO:0016758">
    <property type="term" value="F:hexosyltransferase activity"/>
    <property type="evidence" value="ECO:0007669"/>
    <property type="project" value="UniProtKB-ARBA"/>
</dbReference>
<dbReference type="SUPFAM" id="SSF53448">
    <property type="entry name" value="Nucleotide-diphospho-sugar transferases"/>
    <property type="match status" value="1"/>
</dbReference>
<dbReference type="PANTHER" id="PTHR22916:SF3">
    <property type="entry name" value="UDP-GLCNAC:BETAGAL BETA-1,3-N-ACETYLGLUCOSAMINYLTRANSFERASE-LIKE PROTEIN 1"/>
    <property type="match status" value="1"/>
</dbReference>
<keyword evidence="2" id="KW-0808">Transferase</keyword>
<evidence type="ECO:0000313" key="3">
    <source>
        <dbReference type="Proteomes" id="UP000316614"/>
    </source>
</evidence>
<dbReference type="Proteomes" id="UP000316614">
    <property type="component" value="Chromosome"/>
</dbReference>
<dbReference type="Gene3D" id="3.90.550.10">
    <property type="entry name" value="Spore Coat Polysaccharide Biosynthesis Protein SpsA, Chain A"/>
    <property type="match status" value="1"/>
</dbReference>
<dbReference type="Pfam" id="PF00535">
    <property type="entry name" value="Glycos_transf_2"/>
    <property type="match status" value="1"/>
</dbReference>
<dbReference type="CDD" id="cd00761">
    <property type="entry name" value="Glyco_tranf_GTA_type"/>
    <property type="match status" value="1"/>
</dbReference>
<organism evidence="2 3">
    <name type="scientific">Echinicola soli</name>
    <dbReference type="NCBI Taxonomy" id="2591634"/>
    <lineage>
        <taxon>Bacteria</taxon>
        <taxon>Pseudomonadati</taxon>
        <taxon>Bacteroidota</taxon>
        <taxon>Cytophagia</taxon>
        <taxon>Cytophagales</taxon>
        <taxon>Cyclobacteriaceae</taxon>
        <taxon>Echinicola</taxon>
    </lineage>
</organism>
<dbReference type="EMBL" id="CP041253">
    <property type="protein sequence ID" value="QDH79799.1"/>
    <property type="molecule type" value="Genomic_DNA"/>
</dbReference>
<dbReference type="KEGG" id="echi:FKX85_12460"/>
<evidence type="ECO:0000313" key="2">
    <source>
        <dbReference type="EMBL" id="QDH79799.1"/>
    </source>
</evidence>
<name>A0A514CJ05_9BACT</name>
<dbReference type="OrthoDB" id="597270at2"/>
<gene>
    <name evidence="2" type="ORF">FKX85_12460</name>
</gene>
<evidence type="ECO:0000259" key="1">
    <source>
        <dbReference type="Pfam" id="PF00535"/>
    </source>
</evidence>
<protein>
    <submittedName>
        <fullName evidence="2">Glycosyltransferase family 2 protein</fullName>
    </submittedName>
</protein>
<feature type="domain" description="Glycosyltransferase 2-like" evidence="1">
    <location>
        <begin position="9"/>
        <end position="129"/>
    </location>
</feature>
<dbReference type="InterPro" id="IPR029044">
    <property type="entry name" value="Nucleotide-diphossugar_trans"/>
</dbReference>
<dbReference type="InterPro" id="IPR001173">
    <property type="entry name" value="Glyco_trans_2-like"/>
</dbReference>